<dbReference type="PANTHER" id="PTHR13822:SF10">
    <property type="entry name" value="ATP SYNTHASE EPSILON CHAIN, CHLOROPLASTIC"/>
    <property type="match status" value="1"/>
</dbReference>
<dbReference type="InterPro" id="IPR020547">
    <property type="entry name" value="ATP_synth_F1_esu_C"/>
</dbReference>
<comment type="similarity">
    <text evidence="2 8 9">Belongs to the ATPase epsilon chain family.</text>
</comment>
<keyword evidence="6 8" id="KW-0139">CF(1)</keyword>
<evidence type="ECO:0000256" key="6">
    <source>
        <dbReference type="ARBA" id="ARBA00023196"/>
    </source>
</evidence>
<protein>
    <recommendedName>
        <fullName evidence="8">ATP synthase epsilon chain</fullName>
    </recommendedName>
    <alternativeName>
        <fullName evidence="8">ATP synthase F1 sector epsilon subunit</fullName>
    </alternativeName>
    <alternativeName>
        <fullName evidence="8">F-ATPase epsilon subunit</fullName>
    </alternativeName>
</protein>
<sequence>MAKTFDLILSSPEDIIFDQKVVSVSFETANGEITILSDHAPLVTIVEAGIMTIKDENGKEEILALGGGFAKILNNKVKIFSQTAEFADSIDEKRAIEAKERAKESIIESKDKISLADATSLLERNLARIKTIERKKKRSHR</sequence>
<evidence type="ECO:0000256" key="8">
    <source>
        <dbReference type="HAMAP-Rule" id="MF_00530"/>
    </source>
</evidence>
<evidence type="ECO:0000256" key="4">
    <source>
        <dbReference type="ARBA" id="ARBA00023065"/>
    </source>
</evidence>
<keyword evidence="4 8" id="KW-0406">Ion transport</keyword>
<evidence type="ECO:0000256" key="2">
    <source>
        <dbReference type="ARBA" id="ARBA00005712"/>
    </source>
</evidence>
<dbReference type="NCBIfam" id="TIGR01216">
    <property type="entry name" value="ATP_synt_epsi"/>
    <property type="match status" value="1"/>
</dbReference>
<feature type="domain" description="ATP synthase F1 complex delta/epsilon subunit N-terminal" evidence="11">
    <location>
        <begin position="6"/>
        <end position="84"/>
    </location>
</feature>
<comment type="function">
    <text evidence="8">Produces ATP from ADP in the presence of a proton gradient across the membrane.</text>
</comment>
<name>A0A1V5SCS7_9BACT</name>
<dbReference type="Proteomes" id="UP000485367">
    <property type="component" value="Unassembled WGS sequence"/>
</dbReference>
<keyword evidence="5 8" id="KW-0472">Membrane</keyword>
<dbReference type="Gene3D" id="2.60.15.10">
    <property type="entry name" value="F0F1 ATP synthase delta/epsilon subunit, N-terminal"/>
    <property type="match status" value="1"/>
</dbReference>
<evidence type="ECO:0000256" key="5">
    <source>
        <dbReference type="ARBA" id="ARBA00023136"/>
    </source>
</evidence>
<dbReference type="SUPFAM" id="SSF51344">
    <property type="entry name" value="Epsilon subunit of F1F0-ATP synthase N-terminal domain"/>
    <property type="match status" value="1"/>
</dbReference>
<evidence type="ECO:0000259" key="10">
    <source>
        <dbReference type="Pfam" id="PF00401"/>
    </source>
</evidence>
<dbReference type="EMBL" id="MWBO01000052">
    <property type="protein sequence ID" value="OQA52011.1"/>
    <property type="molecule type" value="Genomic_DNA"/>
</dbReference>
<evidence type="ECO:0000256" key="9">
    <source>
        <dbReference type="RuleBase" id="RU003656"/>
    </source>
</evidence>
<dbReference type="AlphaFoldDB" id="A0A1V5SCS7"/>
<dbReference type="Gene3D" id="1.20.5.440">
    <property type="entry name" value="ATP synthase delta/epsilon subunit, C-terminal domain"/>
    <property type="match status" value="1"/>
</dbReference>
<gene>
    <name evidence="8 12" type="primary">atpC</name>
    <name evidence="12" type="ORF">BWY43_00698</name>
</gene>
<dbReference type="GO" id="GO:0046933">
    <property type="term" value="F:proton-transporting ATP synthase activity, rotational mechanism"/>
    <property type="evidence" value="ECO:0007669"/>
    <property type="project" value="UniProtKB-UniRule"/>
</dbReference>
<dbReference type="SUPFAM" id="SSF46604">
    <property type="entry name" value="Epsilon subunit of F1F0-ATP synthase C-terminal domain"/>
    <property type="match status" value="1"/>
</dbReference>
<dbReference type="InterPro" id="IPR036794">
    <property type="entry name" value="ATP_F1_dsu/esu_C_sf"/>
</dbReference>
<dbReference type="HAMAP" id="MF_00530">
    <property type="entry name" value="ATP_synth_epsil_bac"/>
    <property type="match status" value="1"/>
</dbReference>
<keyword evidence="8" id="KW-0375">Hydrogen ion transport</keyword>
<organism evidence="12">
    <name type="scientific">candidate division WS2 bacterium ADurb.Bin280</name>
    <dbReference type="NCBI Taxonomy" id="1852829"/>
    <lineage>
        <taxon>Bacteria</taxon>
        <taxon>candidate division WS2</taxon>
    </lineage>
</organism>
<dbReference type="GO" id="GO:0005524">
    <property type="term" value="F:ATP binding"/>
    <property type="evidence" value="ECO:0007669"/>
    <property type="project" value="UniProtKB-UniRule"/>
</dbReference>
<accession>A0A1V5SCS7</accession>
<keyword evidence="7 8" id="KW-0066">ATP synthesis</keyword>
<proteinExistence type="inferred from homology"/>
<dbReference type="Pfam" id="PF00401">
    <property type="entry name" value="ATP-synt_DE"/>
    <property type="match status" value="1"/>
</dbReference>
<dbReference type="GO" id="GO:0045259">
    <property type="term" value="C:proton-transporting ATP synthase complex"/>
    <property type="evidence" value="ECO:0007669"/>
    <property type="project" value="UniProtKB-KW"/>
</dbReference>
<dbReference type="InterPro" id="IPR036771">
    <property type="entry name" value="ATPsynth_dsu/esu_N"/>
</dbReference>
<dbReference type="Pfam" id="PF02823">
    <property type="entry name" value="ATP-synt_DE_N"/>
    <property type="match status" value="1"/>
</dbReference>
<keyword evidence="3 8" id="KW-0813">Transport</keyword>
<comment type="caution">
    <text evidence="12">The sequence shown here is derived from an EMBL/GenBank/DDBJ whole genome shotgun (WGS) entry which is preliminary data.</text>
</comment>
<dbReference type="InterPro" id="IPR001469">
    <property type="entry name" value="ATP_synth_F1_dsu/esu"/>
</dbReference>
<dbReference type="GO" id="GO:0005886">
    <property type="term" value="C:plasma membrane"/>
    <property type="evidence" value="ECO:0007669"/>
    <property type="project" value="UniProtKB-SubCell"/>
</dbReference>
<evidence type="ECO:0000259" key="11">
    <source>
        <dbReference type="Pfam" id="PF02823"/>
    </source>
</evidence>
<evidence type="ECO:0000256" key="7">
    <source>
        <dbReference type="ARBA" id="ARBA00023310"/>
    </source>
</evidence>
<dbReference type="InterPro" id="IPR020546">
    <property type="entry name" value="ATP_synth_F1_dsu/esu_N"/>
</dbReference>
<feature type="domain" description="ATP synthase epsilon subunit C-terminal" evidence="10">
    <location>
        <begin position="88"/>
        <end position="133"/>
    </location>
</feature>
<evidence type="ECO:0000256" key="3">
    <source>
        <dbReference type="ARBA" id="ARBA00022448"/>
    </source>
</evidence>
<comment type="subcellular location">
    <subcellularLocation>
        <location evidence="1 8">Cell membrane</location>
        <topology evidence="1 8">Peripheral membrane protein</topology>
    </subcellularLocation>
</comment>
<comment type="subunit">
    <text evidence="8 9">F-type ATPases have 2 components, CF(1) - the catalytic core - and CF(0) - the membrane proton channel. CF(1) has five subunits: alpha(3), beta(3), gamma(1), delta(1), epsilon(1). CF(0) has three main subunits: a, b and c.</text>
</comment>
<dbReference type="CDD" id="cd12152">
    <property type="entry name" value="F1-ATPase_delta"/>
    <property type="match status" value="1"/>
</dbReference>
<keyword evidence="8" id="KW-1003">Cell membrane</keyword>
<evidence type="ECO:0000256" key="1">
    <source>
        <dbReference type="ARBA" id="ARBA00004202"/>
    </source>
</evidence>
<evidence type="ECO:0000313" key="12">
    <source>
        <dbReference type="EMBL" id="OQA52011.1"/>
    </source>
</evidence>
<dbReference type="PANTHER" id="PTHR13822">
    <property type="entry name" value="ATP SYNTHASE DELTA/EPSILON CHAIN"/>
    <property type="match status" value="1"/>
</dbReference>
<reference evidence="12" key="1">
    <citation type="submission" date="2017-02" db="EMBL/GenBank/DDBJ databases">
        <title>Delving into the versatile metabolic prowess of the omnipresent phylum Bacteroidetes.</title>
        <authorList>
            <person name="Nobu M.K."/>
            <person name="Mei R."/>
            <person name="Narihiro T."/>
            <person name="Kuroda K."/>
            <person name="Liu W.-T."/>
        </authorList>
    </citation>
    <scope>NUCLEOTIDE SEQUENCE</scope>
    <source>
        <strain evidence="12">ADurb.Bin280</strain>
    </source>
</reference>